<keyword evidence="1" id="KW-0472">Membrane</keyword>
<name>A0A1E3WL31_9VIBR</name>
<dbReference type="RefSeq" id="WP_009387932.1">
    <property type="nucleotide sequence ID" value="NZ_CP195089.1"/>
</dbReference>
<sequence length="66" mass="7033">MIIEKYLELQLLMKEFLKENAGVTAIEYALVGVAVAVIVAAVFGENGDLQGALEEGMSSINDAMSN</sequence>
<dbReference type="PATRIC" id="fig|45658.8.peg.681"/>
<dbReference type="Pfam" id="PF04964">
    <property type="entry name" value="Flp_Fap"/>
    <property type="match status" value="1"/>
</dbReference>
<accession>A0A1E3WL31</accession>
<evidence type="ECO:0000313" key="2">
    <source>
        <dbReference type="EMBL" id="ODS10435.1"/>
    </source>
</evidence>
<keyword evidence="1" id="KW-1133">Transmembrane helix</keyword>
<dbReference type="InterPro" id="IPR007047">
    <property type="entry name" value="Flp_Fap"/>
</dbReference>
<evidence type="ECO:0000313" key="3">
    <source>
        <dbReference type="Proteomes" id="UP000095131"/>
    </source>
</evidence>
<proteinExistence type="predicted"/>
<feature type="transmembrane region" description="Helical" evidence="1">
    <location>
        <begin position="21"/>
        <end position="43"/>
    </location>
</feature>
<comment type="caution">
    <text evidence="2">The sequence shown here is derived from an EMBL/GenBank/DDBJ whole genome shotgun (WGS) entry which is preliminary data.</text>
</comment>
<reference evidence="2 3" key="1">
    <citation type="submission" date="2016-08" db="EMBL/GenBank/DDBJ databases">
        <title>Genome sequencing of Vibrio scophthalmi strain FP3289, an isolated from Paralichthys olivaceus.</title>
        <authorList>
            <person name="Han H.-J."/>
        </authorList>
    </citation>
    <scope>NUCLEOTIDE SEQUENCE [LARGE SCALE GENOMIC DNA]</scope>
    <source>
        <strain evidence="2 3">FP3289</strain>
    </source>
</reference>
<gene>
    <name evidence="2" type="ORF">VSF3289_00690</name>
</gene>
<keyword evidence="1" id="KW-0812">Transmembrane</keyword>
<evidence type="ECO:0000256" key="1">
    <source>
        <dbReference type="SAM" id="Phobius"/>
    </source>
</evidence>
<dbReference type="AlphaFoldDB" id="A0A1E3WL31"/>
<organism evidence="2 3">
    <name type="scientific">Vibrio scophthalmi</name>
    <dbReference type="NCBI Taxonomy" id="45658"/>
    <lineage>
        <taxon>Bacteria</taxon>
        <taxon>Pseudomonadati</taxon>
        <taxon>Pseudomonadota</taxon>
        <taxon>Gammaproteobacteria</taxon>
        <taxon>Vibrionales</taxon>
        <taxon>Vibrionaceae</taxon>
        <taxon>Vibrio</taxon>
    </lineage>
</organism>
<protein>
    <submittedName>
        <fullName evidence="2">Uncharacterized protein</fullName>
    </submittedName>
</protein>
<dbReference type="Proteomes" id="UP000095131">
    <property type="component" value="Unassembled WGS sequence"/>
</dbReference>
<dbReference type="EMBL" id="MDCJ01000002">
    <property type="protein sequence ID" value="ODS10435.1"/>
    <property type="molecule type" value="Genomic_DNA"/>
</dbReference>